<reference evidence="2 3" key="1">
    <citation type="journal article" date="2013" name="Proc. Natl. Acad. Sci. U.S.A.">
        <title>The king cobra genome reveals dynamic gene evolution and adaptation in the snake venom system.</title>
        <authorList>
            <person name="Vonk F.J."/>
            <person name="Casewell N.R."/>
            <person name="Henkel C.V."/>
            <person name="Heimberg A.M."/>
            <person name="Jansen H.J."/>
            <person name="McCleary R.J."/>
            <person name="Kerkkamp H.M."/>
            <person name="Vos R.A."/>
            <person name="Guerreiro I."/>
            <person name="Calvete J.J."/>
            <person name="Wuster W."/>
            <person name="Woods A.E."/>
            <person name="Logan J.M."/>
            <person name="Harrison R.A."/>
            <person name="Castoe T.A."/>
            <person name="de Koning A.P."/>
            <person name="Pollock D.D."/>
            <person name="Yandell M."/>
            <person name="Calderon D."/>
            <person name="Renjifo C."/>
            <person name="Currier R.B."/>
            <person name="Salgado D."/>
            <person name="Pla D."/>
            <person name="Sanz L."/>
            <person name="Hyder A.S."/>
            <person name="Ribeiro J.M."/>
            <person name="Arntzen J.W."/>
            <person name="van den Thillart G.E."/>
            <person name="Boetzer M."/>
            <person name="Pirovano W."/>
            <person name="Dirks R.P."/>
            <person name="Spaink H.P."/>
            <person name="Duboule D."/>
            <person name="McGlinn E."/>
            <person name="Kini R.M."/>
            <person name="Richardson M.K."/>
        </authorList>
    </citation>
    <scope>NUCLEOTIDE SEQUENCE</scope>
    <source>
        <tissue evidence="2">Blood</tissue>
    </source>
</reference>
<protein>
    <submittedName>
        <fullName evidence="2">Tma22</fullName>
    </submittedName>
</protein>
<evidence type="ECO:0000256" key="1">
    <source>
        <dbReference type="SAM" id="MobiDB-lite"/>
    </source>
</evidence>
<evidence type="ECO:0000313" key="3">
    <source>
        <dbReference type="Proteomes" id="UP000018936"/>
    </source>
</evidence>
<keyword evidence="3" id="KW-1185">Reference proteome</keyword>
<gene>
    <name evidence="2" type="primary">TMA22</name>
    <name evidence="2" type="ORF">L345_12975</name>
</gene>
<comment type="caution">
    <text evidence="2">The sequence shown here is derived from an EMBL/GenBank/DDBJ whole genome shotgun (WGS) entry which is preliminary data.</text>
</comment>
<feature type="compositionally biased region" description="Basic and acidic residues" evidence="1">
    <location>
        <begin position="1"/>
        <end position="28"/>
    </location>
</feature>
<feature type="non-terminal residue" evidence="2">
    <location>
        <position position="1"/>
    </location>
</feature>
<sequence length="146" mass="16507">MRKREKQRERERKKRDENETEKETEREKKLRKAPSKTHHNKIKRAGRFGIAMVNDLAGKEMGALDFPLGGFQASLRSIFNSWMAIYKTLAESKDATPDLEEIGCGLESLPFSKLKTGGLPLPEFHASRGILGSIDSGWEILGIDIH</sequence>
<dbReference type="AlphaFoldDB" id="V8NGR7"/>
<dbReference type="Proteomes" id="UP000018936">
    <property type="component" value="Unassembled WGS sequence"/>
</dbReference>
<feature type="region of interest" description="Disordered" evidence="1">
    <location>
        <begin position="1"/>
        <end position="41"/>
    </location>
</feature>
<dbReference type="EMBL" id="AZIM01004046">
    <property type="protein sequence ID" value="ETE61280.1"/>
    <property type="molecule type" value="Genomic_DNA"/>
</dbReference>
<accession>V8NGR7</accession>
<proteinExistence type="predicted"/>
<organism evidence="2 3">
    <name type="scientific">Ophiophagus hannah</name>
    <name type="common">King cobra</name>
    <name type="synonym">Naja hannah</name>
    <dbReference type="NCBI Taxonomy" id="8665"/>
    <lineage>
        <taxon>Eukaryota</taxon>
        <taxon>Metazoa</taxon>
        <taxon>Chordata</taxon>
        <taxon>Craniata</taxon>
        <taxon>Vertebrata</taxon>
        <taxon>Euteleostomi</taxon>
        <taxon>Lepidosauria</taxon>
        <taxon>Squamata</taxon>
        <taxon>Bifurcata</taxon>
        <taxon>Unidentata</taxon>
        <taxon>Episquamata</taxon>
        <taxon>Toxicofera</taxon>
        <taxon>Serpentes</taxon>
        <taxon>Colubroidea</taxon>
        <taxon>Elapidae</taxon>
        <taxon>Elapinae</taxon>
        <taxon>Ophiophagus</taxon>
    </lineage>
</organism>
<feature type="compositionally biased region" description="Basic residues" evidence="1">
    <location>
        <begin position="29"/>
        <end position="41"/>
    </location>
</feature>
<evidence type="ECO:0000313" key="2">
    <source>
        <dbReference type="EMBL" id="ETE61280.1"/>
    </source>
</evidence>
<name>V8NGR7_OPHHA</name>